<accession>A0A6A5YQQ8</accession>
<dbReference type="InterPro" id="IPR002110">
    <property type="entry name" value="Ankyrin_rpt"/>
</dbReference>
<evidence type="ECO:0000313" key="2">
    <source>
        <dbReference type="EMBL" id="KAF2109455.1"/>
    </source>
</evidence>
<feature type="region of interest" description="Disordered" evidence="1">
    <location>
        <begin position="1"/>
        <end position="30"/>
    </location>
</feature>
<feature type="region of interest" description="Disordered" evidence="1">
    <location>
        <begin position="239"/>
        <end position="260"/>
    </location>
</feature>
<dbReference type="EMBL" id="ML977342">
    <property type="protein sequence ID" value="KAF2109455.1"/>
    <property type="molecule type" value="Genomic_DNA"/>
</dbReference>
<reference evidence="2" key="1">
    <citation type="journal article" date="2020" name="Stud. Mycol.">
        <title>101 Dothideomycetes genomes: a test case for predicting lifestyles and emergence of pathogens.</title>
        <authorList>
            <person name="Haridas S."/>
            <person name="Albert R."/>
            <person name="Binder M."/>
            <person name="Bloem J."/>
            <person name="Labutti K."/>
            <person name="Salamov A."/>
            <person name="Andreopoulos B."/>
            <person name="Baker S."/>
            <person name="Barry K."/>
            <person name="Bills G."/>
            <person name="Bluhm B."/>
            <person name="Cannon C."/>
            <person name="Castanera R."/>
            <person name="Culley D."/>
            <person name="Daum C."/>
            <person name="Ezra D."/>
            <person name="Gonzalez J."/>
            <person name="Henrissat B."/>
            <person name="Kuo A."/>
            <person name="Liang C."/>
            <person name="Lipzen A."/>
            <person name="Lutzoni F."/>
            <person name="Magnuson J."/>
            <person name="Mondo S."/>
            <person name="Nolan M."/>
            <person name="Ohm R."/>
            <person name="Pangilinan J."/>
            <person name="Park H.-J."/>
            <person name="Ramirez L."/>
            <person name="Alfaro M."/>
            <person name="Sun H."/>
            <person name="Tritt A."/>
            <person name="Yoshinaga Y."/>
            <person name="Zwiers L.-H."/>
            <person name="Turgeon B."/>
            <person name="Goodwin S."/>
            <person name="Spatafora J."/>
            <person name="Crous P."/>
            <person name="Grigoriev I."/>
        </authorList>
    </citation>
    <scope>NUCLEOTIDE SEQUENCE</scope>
    <source>
        <strain evidence="2">CBS 627.86</strain>
    </source>
</reference>
<protein>
    <submittedName>
        <fullName evidence="2">Uncharacterized protein</fullName>
    </submittedName>
</protein>
<evidence type="ECO:0000256" key="1">
    <source>
        <dbReference type="SAM" id="MobiDB-lite"/>
    </source>
</evidence>
<name>A0A6A5YQQ8_9PLEO</name>
<dbReference type="OrthoDB" id="3799462at2759"/>
<evidence type="ECO:0000313" key="3">
    <source>
        <dbReference type="Proteomes" id="UP000799770"/>
    </source>
</evidence>
<organism evidence="2 3">
    <name type="scientific">Lophiotrema nucula</name>
    <dbReference type="NCBI Taxonomy" id="690887"/>
    <lineage>
        <taxon>Eukaryota</taxon>
        <taxon>Fungi</taxon>
        <taxon>Dikarya</taxon>
        <taxon>Ascomycota</taxon>
        <taxon>Pezizomycotina</taxon>
        <taxon>Dothideomycetes</taxon>
        <taxon>Pleosporomycetidae</taxon>
        <taxon>Pleosporales</taxon>
        <taxon>Lophiotremataceae</taxon>
        <taxon>Lophiotrema</taxon>
    </lineage>
</organism>
<dbReference type="Proteomes" id="UP000799770">
    <property type="component" value="Unassembled WGS sequence"/>
</dbReference>
<proteinExistence type="predicted"/>
<sequence>MSPSLEIHEKHTQSTPPKRKGRPAQWSEPRQKRLVALRMCGVEVKDATQIIGYLSAGSTMAGKYPERRPQQILRDVLSNGYGQQYPTDTDTLRGRLALLSTVKKIGTDGLIDRQSAEMAPRPATSRTESSMVVDELLSNNVSCTTDQFIVEATQPYGFSSADALMSVDSDQRSDRTVTLASAQDKHQNPCSNSNPCQLSTRFSSLSCSLTLRRMLRRQGRTLSCISGLLSLLSKFTFPDGREESQGPDQRPSNNIHQTTPNQNLKIDVDGILAVQRESVERTNAALVSRCCGWRNDCPHRRLALRLQTPHSSFLQITSAEANTVDDYGNNLLFFAARSGACTKLLLDLIDCIENINALNADGQTFLFVLDPEDVQKPYDIATLFDKLLERRFSFAQTDHEGRTFISLLCLHPNFSVDWIRVFVQHNCFSENYLYLLTEKRDSSGAFLRDYLMTRSHCYATWLLEKTGRLHPTFSEHLEAGSASSPDPFWNFNDRMDGFELQAALPLFESLDATFVVDVETSCPPLKKVAQGISNSPVQRALALDPNHYATDGMTPLLRAVALKLYEGATPQLRPYDKACINFNARSRDGQTILHFSTIRNRPDVLSQILNIRSQKMQVNHRDRYGFSALDYAVDHYNRSRRITGTVKALAQSLKCIWLLVDHGAQMTFSPGGKGQLATRPGGGSILIPDMELIPPEIA</sequence>
<feature type="compositionally biased region" description="Polar residues" evidence="1">
    <location>
        <begin position="246"/>
        <end position="260"/>
    </location>
</feature>
<dbReference type="Gene3D" id="1.25.40.20">
    <property type="entry name" value="Ankyrin repeat-containing domain"/>
    <property type="match status" value="2"/>
</dbReference>
<dbReference type="AlphaFoldDB" id="A0A6A5YQQ8"/>
<feature type="compositionally biased region" description="Basic and acidic residues" evidence="1">
    <location>
        <begin position="1"/>
        <end position="12"/>
    </location>
</feature>
<keyword evidence="3" id="KW-1185">Reference proteome</keyword>
<gene>
    <name evidence="2" type="ORF">BDV96DRAFT_604784</name>
</gene>
<dbReference type="SMART" id="SM00248">
    <property type="entry name" value="ANK"/>
    <property type="match status" value="3"/>
</dbReference>
<dbReference type="InterPro" id="IPR036770">
    <property type="entry name" value="Ankyrin_rpt-contain_sf"/>
</dbReference>
<dbReference type="SUPFAM" id="SSF48403">
    <property type="entry name" value="Ankyrin repeat"/>
    <property type="match status" value="1"/>
</dbReference>